<reference evidence="1 2" key="1">
    <citation type="submission" date="2013-08" db="EMBL/GenBank/DDBJ databases">
        <authorList>
            <person name="Huang J."/>
            <person name="Wang G."/>
        </authorList>
    </citation>
    <scope>NUCLEOTIDE SEQUENCE [LARGE SCALE GENOMIC DNA]</scope>
    <source>
        <strain evidence="1 2">JSM 076056</strain>
    </source>
</reference>
<keyword evidence="2" id="KW-1185">Reference proteome</keyword>
<dbReference type="InterPro" id="IPR005501">
    <property type="entry name" value="LamB/YcsF/PxpA-like"/>
</dbReference>
<evidence type="ECO:0000313" key="2">
    <source>
        <dbReference type="Proteomes" id="UP000030528"/>
    </source>
</evidence>
<gene>
    <name evidence="1" type="ORF">N781_01765</name>
</gene>
<proteinExistence type="predicted"/>
<dbReference type="PANTHER" id="PTHR30292">
    <property type="entry name" value="UNCHARACTERIZED PROTEIN YBGL-RELATED"/>
    <property type="match status" value="1"/>
</dbReference>
<comment type="caution">
    <text evidence="1">The sequence shown here is derived from an EMBL/GenBank/DDBJ whole genome shotgun (WGS) entry which is preliminary data.</text>
</comment>
<dbReference type="Pfam" id="PF03746">
    <property type="entry name" value="LamB_YcsF"/>
    <property type="match status" value="1"/>
</dbReference>
<evidence type="ECO:0000313" key="1">
    <source>
        <dbReference type="EMBL" id="KGX93931.1"/>
    </source>
</evidence>
<dbReference type="CDD" id="cd10787">
    <property type="entry name" value="LamB_YcsF_like"/>
    <property type="match status" value="1"/>
</dbReference>
<dbReference type="AlphaFoldDB" id="A0A0A5GKY8"/>
<dbReference type="NCBIfam" id="NF003816">
    <property type="entry name" value="PRK05406.1-5"/>
    <property type="match status" value="1"/>
</dbReference>
<dbReference type="Gene3D" id="3.20.20.370">
    <property type="entry name" value="Glycoside hydrolase/deacetylase"/>
    <property type="match status" value="1"/>
</dbReference>
<dbReference type="SUPFAM" id="SSF88713">
    <property type="entry name" value="Glycoside hydrolase/deacetylase"/>
    <property type="match status" value="1"/>
</dbReference>
<dbReference type="STRING" id="1385510.GCA_000425205_00127"/>
<dbReference type="NCBIfam" id="NF003814">
    <property type="entry name" value="PRK05406.1-3"/>
    <property type="match status" value="1"/>
</dbReference>
<dbReference type="InterPro" id="IPR011330">
    <property type="entry name" value="Glyco_hydro/deAcase_b/a-brl"/>
</dbReference>
<organism evidence="1 2">
    <name type="scientific">Pontibacillus halophilus JSM 076056 = DSM 19796</name>
    <dbReference type="NCBI Taxonomy" id="1385510"/>
    <lineage>
        <taxon>Bacteria</taxon>
        <taxon>Bacillati</taxon>
        <taxon>Bacillota</taxon>
        <taxon>Bacilli</taxon>
        <taxon>Bacillales</taxon>
        <taxon>Bacillaceae</taxon>
        <taxon>Pontibacillus</taxon>
    </lineage>
</organism>
<dbReference type="eggNOG" id="COG1540">
    <property type="taxonomic scope" value="Bacteria"/>
</dbReference>
<protein>
    <submittedName>
        <fullName evidence="1">LamB/YcsF family protein</fullName>
    </submittedName>
</protein>
<dbReference type="Proteomes" id="UP000030528">
    <property type="component" value="Unassembled WGS sequence"/>
</dbReference>
<dbReference type="EMBL" id="AVPE01000001">
    <property type="protein sequence ID" value="KGX93931.1"/>
    <property type="molecule type" value="Genomic_DNA"/>
</dbReference>
<sequence>MDLNADLGESFGAFQVGEDQLLLDCITSANIACGFHGGDFNVMEQTVRLAKERGVAVGAHPGLPDIMGFGRRVIDVTPEEVYRMLIYQIGALNGFCKVHGVTMQHVKPHGALYHMANQREDIADEVVRATKDSGDGLILFAMSQSKLHHAAEKAGITVAREAFADRTYTLNGELTPRREPSAVIKDRHQLLEHVEELLVNGRVRATDGTLVPMEVDTLCFHGDGESAVPHIEMVISWMKNQGIGVQKAGECNE</sequence>
<accession>A0A0A5GKY8</accession>
<dbReference type="PANTHER" id="PTHR30292:SF0">
    <property type="entry name" value="5-OXOPROLINASE SUBUNIT A"/>
    <property type="match status" value="1"/>
</dbReference>
<name>A0A0A5GKY8_9BACI</name>
<dbReference type="GO" id="GO:0005975">
    <property type="term" value="P:carbohydrate metabolic process"/>
    <property type="evidence" value="ECO:0007669"/>
    <property type="project" value="InterPro"/>
</dbReference>